<dbReference type="Gene3D" id="3.40.50.2000">
    <property type="entry name" value="Glycogen Phosphorylase B"/>
    <property type="match status" value="2"/>
</dbReference>
<dbReference type="SUPFAM" id="SSF53756">
    <property type="entry name" value="UDP-Glycosyltransferase/glycogen phosphorylase"/>
    <property type="match status" value="1"/>
</dbReference>
<organism evidence="2 3">
    <name type="scientific">Eleusine coracana subsp. coracana</name>
    <dbReference type="NCBI Taxonomy" id="191504"/>
    <lineage>
        <taxon>Eukaryota</taxon>
        <taxon>Viridiplantae</taxon>
        <taxon>Streptophyta</taxon>
        <taxon>Embryophyta</taxon>
        <taxon>Tracheophyta</taxon>
        <taxon>Spermatophyta</taxon>
        <taxon>Magnoliopsida</taxon>
        <taxon>Liliopsida</taxon>
        <taxon>Poales</taxon>
        <taxon>Poaceae</taxon>
        <taxon>PACMAD clade</taxon>
        <taxon>Chloridoideae</taxon>
        <taxon>Cynodonteae</taxon>
        <taxon>Eleusininae</taxon>
        <taxon>Eleusine</taxon>
    </lineage>
</organism>
<proteinExistence type="predicted"/>
<name>A0AAV5CRX3_ELECO</name>
<comment type="caution">
    <text evidence="2">The sequence shown here is derived from an EMBL/GenBank/DDBJ whole genome shotgun (WGS) entry which is preliminary data.</text>
</comment>
<evidence type="ECO:0000313" key="3">
    <source>
        <dbReference type="Proteomes" id="UP001054889"/>
    </source>
</evidence>
<sequence length="134" mass="14524">MEAVAAGLPVVTWPHFTDQFLNAKLAVEVLQIGVGVGVTEPVMYQMARREIVVGREVVEAAVRSVMDGGEEGEERRRRARTLAAKARAAVQEGGSSHANLLDLIRSFQGGHGASVSRTRHCMSIMTDSDTEMFV</sequence>
<dbReference type="Proteomes" id="UP001054889">
    <property type="component" value="Unassembled WGS sequence"/>
</dbReference>
<evidence type="ECO:0000313" key="2">
    <source>
        <dbReference type="EMBL" id="GJN00595.1"/>
    </source>
</evidence>
<gene>
    <name evidence="2" type="primary">ga17787</name>
    <name evidence="1" type="synonym">ga17540</name>
    <name evidence="1" type="ORF">PR202_ga17540</name>
    <name evidence="2" type="ORF">PR202_ga17787</name>
</gene>
<accession>A0AAV5CRX3</accession>
<dbReference type="EMBL" id="BQKI01000008">
    <property type="protein sequence ID" value="GJN00595.1"/>
    <property type="molecule type" value="Genomic_DNA"/>
</dbReference>
<reference evidence="2" key="2">
    <citation type="submission" date="2021-12" db="EMBL/GenBank/DDBJ databases">
        <title>Resequencing data analysis of finger millet.</title>
        <authorList>
            <person name="Hatakeyama M."/>
            <person name="Aluri S."/>
            <person name="Balachadran M.T."/>
            <person name="Sivarajan S.R."/>
            <person name="Poveda L."/>
            <person name="Shimizu-Inatsugi R."/>
            <person name="Schlapbach R."/>
            <person name="Sreeman S.M."/>
            <person name="Shimizu K.K."/>
        </authorList>
    </citation>
    <scope>NUCLEOTIDE SEQUENCE</scope>
</reference>
<reference evidence="2" key="1">
    <citation type="journal article" date="2018" name="DNA Res.">
        <title>Multiple hybrid de novo genome assembly of finger millet, an orphan allotetraploid crop.</title>
        <authorList>
            <person name="Hatakeyama M."/>
            <person name="Aluri S."/>
            <person name="Balachadran M.T."/>
            <person name="Sivarajan S.R."/>
            <person name="Patrignani A."/>
            <person name="Gruter S."/>
            <person name="Poveda L."/>
            <person name="Shimizu-Inatsugi R."/>
            <person name="Baeten J."/>
            <person name="Francoijs K.J."/>
            <person name="Nataraja K.N."/>
            <person name="Reddy Y.A.N."/>
            <person name="Phadnis S."/>
            <person name="Ravikumar R.L."/>
            <person name="Schlapbach R."/>
            <person name="Sreeman S.M."/>
            <person name="Shimizu K.K."/>
        </authorList>
    </citation>
    <scope>NUCLEOTIDE SEQUENCE</scope>
</reference>
<keyword evidence="3" id="KW-1185">Reference proteome</keyword>
<protein>
    <submittedName>
        <fullName evidence="2">Uncharacterized protein</fullName>
    </submittedName>
</protein>
<dbReference type="PANTHER" id="PTHR48045:SF3">
    <property type="entry name" value="GLYCOSYLTRANSFERASE"/>
    <property type="match status" value="1"/>
</dbReference>
<dbReference type="AlphaFoldDB" id="A0AAV5CRX3"/>
<dbReference type="PANTHER" id="PTHR48045">
    <property type="entry name" value="UDP-GLYCOSYLTRANSFERASE 72B1"/>
    <property type="match status" value="1"/>
</dbReference>
<dbReference type="EMBL" id="BQKI01000008">
    <property type="protein sequence ID" value="GJN00362.1"/>
    <property type="molecule type" value="Genomic_DNA"/>
</dbReference>
<evidence type="ECO:0000313" key="1">
    <source>
        <dbReference type="EMBL" id="GJN00362.1"/>
    </source>
</evidence>